<accession>A0AAJ5NCC5</accession>
<dbReference type="Proteomes" id="UP000268684">
    <property type="component" value="Chromosome II"/>
</dbReference>
<dbReference type="EMBL" id="LR025743">
    <property type="protein sequence ID" value="VBB13385.1"/>
    <property type="molecule type" value="Genomic_DNA"/>
</dbReference>
<name>A0AAJ5NCC5_9BURK</name>
<evidence type="ECO:0000313" key="1">
    <source>
        <dbReference type="EMBL" id="VBB13385.1"/>
    </source>
</evidence>
<keyword evidence="2" id="KW-1185">Reference proteome</keyword>
<dbReference type="AlphaFoldDB" id="A0AAJ5NCC5"/>
<sequence length="78" mass="8524">MKPTKPTRAEYRNEVKTRLRDRVYDALQFYKQLHGIDSDSAALNRIAEVALFGVVGTLPAQLVGVSADAGQPGPKVRA</sequence>
<dbReference type="GeneID" id="71056019"/>
<gene>
    <name evidence="1" type="ORF">BSTAB16_3570</name>
</gene>
<proteinExistence type="predicted"/>
<evidence type="ECO:0000313" key="2">
    <source>
        <dbReference type="Proteomes" id="UP000268684"/>
    </source>
</evidence>
<reference evidence="1 2" key="1">
    <citation type="submission" date="2017-11" db="EMBL/GenBank/DDBJ databases">
        <authorList>
            <person name="Seth-Smith MB H."/>
        </authorList>
    </citation>
    <scope>NUCLEOTIDE SEQUENCE [LARGE SCALE GENOMIC DNA]</scope>
    <source>
        <strain evidence="1">E</strain>
    </source>
</reference>
<organism evidence="1 2">
    <name type="scientific">Burkholderia stabilis</name>
    <dbReference type="NCBI Taxonomy" id="95485"/>
    <lineage>
        <taxon>Bacteria</taxon>
        <taxon>Pseudomonadati</taxon>
        <taxon>Pseudomonadota</taxon>
        <taxon>Betaproteobacteria</taxon>
        <taxon>Burkholderiales</taxon>
        <taxon>Burkholderiaceae</taxon>
        <taxon>Burkholderia</taxon>
        <taxon>Burkholderia cepacia complex</taxon>
    </lineage>
</organism>
<protein>
    <submittedName>
        <fullName evidence="1">Uncharacterized protein</fullName>
    </submittedName>
</protein>
<dbReference type="RefSeq" id="WP_163012894.1">
    <property type="nucleotide sequence ID" value="NZ_LR025743.1"/>
</dbReference>